<dbReference type="EMBL" id="CP016268">
    <property type="protein sequence ID" value="ANO51832.1"/>
    <property type="molecule type" value="Genomic_DNA"/>
</dbReference>
<dbReference type="Gene3D" id="3.40.50.300">
    <property type="entry name" value="P-loop containing nucleotide triphosphate hydrolases"/>
    <property type="match status" value="1"/>
</dbReference>
<evidence type="ECO:0000313" key="2">
    <source>
        <dbReference type="EMBL" id="ANO51832.1"/>
    </source>
</evidence>
<sequence>MQRKDTLHCNAQSVPSPVDTRSALMLITPNRSNLNKIVVLNPKGGCGKTTLVTNIASRIAADDSTPAIMDFDPQGSTMRWLEKRPADRPPIYGIAAYKQSMGATRSWQLRVPHETTTLLVDSPAGVAHNDLCNLTRDATSILVPVLPSAIDIHAAARCIADLLLIAKVDRRDGKLGVIANRTRRNTKSYASLMRFLDSLGIPVVGVLRDSQNFVRGAEEGLGVCELPARRTTQDVEQIEKITSWLQNWRNRGRNVDLDRQIRSAANVTELYQQQR</sequence>
<dbReference type="InterPro" id="IPR050678">
    <property type="entry name" value="DNA_Partitioning_ATPase"/>
</dbReference>
<dbReference type="AlphaFoldDB" id="A0A193LH49"/>
<dbReference type="PANTHER" id="PTHR13696">
    <property type="entry name" value="P-LOOP CONTAINING NUCLEOSIDE TRIPHOSPHATE HYDROLASE"/>
    <property type="match status" value="1"/>
</dbReference>
<dbReference type="Pfam" id="PF01656">
    <property type="entry name" value="CbiA"/>
    <property type="match status" value="1"/>
</dbReference>
<dbReference type="InterPro" id="IPR027417">
    <property type="entry name" value="P-loop_NTPase"/>
</dbReference>
<dbReference type="SUPFAM" id="SSF52540">
    <property type="entry name" value="P-loop containing nucleoside triphosphate hydrolases"/>
    <property type="match status" value="1"/>
</dbReference>
<dbReference type="CDD" id="cd02042">
    <property type="entry name" value="ParAB_family"/>
    <property type="match status" value="1"/>
</dbReference>
<dbReference type="Proteomes" id="UP000092695">
    <property type="component" value="Chromosome"/>
</dbReference>
<dbReference type="STRING" id="1548547.BA177_12050"/>
<proteinExistence type="predicted"/>
<protein>
    <recommendedName>
        <fullName evidence="1">CobQ/CobB/MinD/ParA nucleotide binding domain-containing protein</fullName>
    </recommendedName>
</protein>
<dbReference type="PANTHER" id="PTHR13696:SF96">
    <property type="entry name" value="COBQ_COBB_MIND_PARA NUCLEOTIDE BINDING DOMAIN-CONTAINING PROTEIN"/>
    <property type="match status" value="1"/>
</dbReference>
<keyword evidence="3" id="KW-1185">Reference proteome</keyword>
<reference evidence="2 3" key="1">
    <citation type="submission" date="2016-06" db="EMBL/GenBank/DDBJ databases">
        <title>Complete genome sequence of a deep-branching marine Gamma Proteobacterium Woeseia oceani type strain XK5.</title>
        <authorList>
            <person name="Mu D."/>
            <person name="Du Z."/>
        </authorList>
    </citation>
    <scope>NUCLEOTIDE SEQUENCE [LARGE SCALE GENOMIC DNA]</scope>
    <source>
        <strain evidence="2 3">XK5</strain>
    </source>
</reference>
<dbReference type="InterPro" id="IPR002586">
    <property type="entry name" value="CobQ/CobB/MinD/ParA_Nub-bd_dom"/>
</dbReference>
<feature type="domain" description="CobQ/CobB/MinD/ParA nucleotide binding" evidence="1">
    <location>
        <begin position="37"/>
        <end position="221"/>
    </location>
</feature>
<evidence type="ECO:0000259" key="1">
    <source>
        <dbReference type="Pfam" id="PF01656"/>
    </source>
</evidence>
<dbReference type="KEGG" id="woc:BA177_12050"/>
<name>A0A193LH49_9GAMM</name>
<evidence type="ECO:0000313" key="3">
    <source>
        <dbReference type="Proteomes" id="UP000092695"/>
    </source>
</evidence>
<organism evidence="2 3">
    <name type="scientific">Woeseia oceani</name>
    <dbReference type="NCBI Taxonomy" id="1548547"/>
    <lineage>
        <taxon>Bacteria</taxon>
        <taxon>Pseudomonadati</taxon>
        <taxon>Pseudomonadota</taxon>
        <taxon>Gammaproteobacteria</taxon>
        <taxon>Woeseiales</taxon>
        <taxon>Woeseiaceae</taxon>
        <taxon>Woeseia</taxon>
    </lineage>
</organism>
<gene>
    <name evidence="2" type="ORF">BA177_12050</name>
</gene>
<accession>A0A193LH49</accession>